<reference evidence="3" key="1">
    <citation type="submission" date="2024-04" db="EMBL/GenBank/DDBJ databases">
        <title>Salinicola lusitanus LLJ914,a marine bacterium isolated from the Okinawa Trough.</title>
        <authorList>
            <person name="Li J."/>
        </authorList>
    </citation>
    <scope>NUCLEOTIDE SEQUENCE [LARGE SCALE GENOMIC DNA]</scope>
</reference>
<feature type="compositionally biased region" description="Basic and acidic residues" evidence="1">
    <location>
        <begin position="65"/>
        <end position="83"/>
    </location>
</feature>
<evidence type="ECO:0000256" key="1">
    <source>
        <dbReference type="SAM" id="MobiDB-lite"/>
    </source>
</evidence>
<gene>
    <name evidence="2" type="ORF">WMY93_008390</name>
</gene>
<feature type="region of interest" description="Disordered" evidence="1">
    <location>
        <begin position="61"/>
        <end position="83"/>
    </location>
</feature>
<sequence length="207" mass="23042">MQPGTVNNCLSELDLFLNDNQAPMRRNSAPVSVSSVRTAFMIKTCQAKAVPVVPPKVQYSQIPHSKLEKDNGNEEEKECSKDKTNALPAHVELKEELENKEPAPKPAKAAHVEKTMEPAAELPVITRRHTPNLEVFVEAPRPNKSNLLQRSSFRNRQRPQSLILLSPPFPIMDYPTSGDDGKLLSSIKSLNDTSAESYRAQSKCKTK</sequence>
<accession>A0AAW0PJA6</accession>
<evidence type="ECO:0000313" key="3">
    <source>
        <dbReference type="Proteomes" id="UP001460270"/>
    </source>
</evidence>
<proteinExistence type="predicted"/>
<keyword evidence="3" id="KW-1185">Reference proteome</keyword>
<dbReference type="AlphaFoldDB" id="A0AAW0PJA6"/>
<name>A0AAW0PJA6_9GOBI</name>
<organism evidence="2 3">
    <name type="scientific">Mugilogobius chulae</name>
    <name type="common">yellowstripe goby</name>
    <dbReference type="NCBI Taxonomy" id="88201"/>
    <lineage>
        <taxon>Eukaryota</taxon>
        <taxon>Metazoa</taxon>
        <taxon>Chordata</taxon>
        <taxon>Craniata</taxon>
        <taxon>Vertebrata</taxon>
        <taxon>Euteleostomi</taxon>
        <taxon>Actinopterygii</taxon>
        <taxon>Neopterygii</taxon>
        <taxon>Teleostei</taxon>
        <taxon>Neoteleostei</taxon>
        <taxon>Acanthomorphata</taxon>
        <taxon>Gobiaria</taxon>
        <taxon>Gobiiformes</taxon>
        <taxon>Gobioidei</taxon>
        <taxon>Gobiidae</taxon>
        <taxon>Gobionellinae</taxon>
        <taxon>Mugilogobius</taxon>
    </lineage>
</organism>
<evidence type="ECO:0000313" key="2">
    <source>
        <dbReference type="EMBL" id="KAK7926080.1"/>
    </source>
</evidence>
<comment type="caution">
    <text evidence="2">The sequence shown here is derived from an EMBL/GenBank/DDBJ whole genome shotgun (WGS) entry which is preliminary data.</text>
</comment>
<protein>
    <submittedName>
        <fullName evidence="2">Uncharacterized protein</fullName>
    </submittedName>
</protein>
<dbReference type="Proteomes" id="UP001460270">
    <property type="component" value="Unassembled WGS sequence"/>
</dbReference>
<dbReference type="EMBL" id="JBBPFD010000005">
    <property type="protein sequence ID" value="KAK7926080.1"/>
    <property type="molecule type" value="Genomic_DNA"/>
</dbReference>